<feature type="domain" description="Fe2OG dioxygenase" evidence="12">
    <location>
        <begin position="187"/>
        <end position="292"/>
    </location>
</feature>
<keyword evidence="11" id="KW-0560">Oxidoreductase</keyword>
<evidence type="ECO:0000313" key="13">
    <source>
        <dbReference type="EMBL" id="EQB33121.1"/>
    </source>
</evidence>
<dbReference type="AlphaFoldDB" id="T0J589"/>
<evidence type="ECO:0000256" key="2">
    <source>
        <dbReference type="ARBA" id="ARBA00004767"/>
    </source>
</evidence>
<dbReference type="Gene3D" id="2.60.120.330">
    <property type="entry name" value="B-lactam Antibiotic, Isopenicillin N Synthase, Chain"/>
    <property type="match status" value="1"/>
</dbReference>
<dbReference type="GO" id="GO:0102276">
    <property type="term" value="F:2-oxoglutarate oxygenase/decarboxylase (ethylene-forming) activity"/>
    <property type="evidence" value="ECO:0007669"/>
    <property type="project" value="UniProtKB-EC"/>
</dbReference>
<dbReference type="Pfam" id="PF14226">
    <property type="entry name" value="DIOX_N"/>
    <property type="match status" value="1"/>
</dbReference>
<dbReference type="GO" id="GO:0046872">
    <property type="term" value="F:metal ion binding"/>
    <property type="evidence" value="ECO:0007669"/>
    <property type="project" value="UniProtKB-KW"/>
</dbReference>
<dbReference type="EMBL" id="AUWY01000048">
    <property type="protein sequence ID" value="EQB33121.1"/>
    <property type="molecule type" value="Genomic_DNA"/>
</dbReference>
<dbReference type="PROSITE" id="PS51471">
    <property type="entry name" value="FE2OG_OXY"/>
    <property type="match status" value="1"/>
</dbReference>
<keyword evidence="6" id="KW-0266">Ethylene biosynthesis</keyword>
<keyword evidence="11" id="KW-0408">Iron</keyword>
<comment type="caution">
    <text evidence="13">The sequence shown here is derived from an EMBL/GenBank/DDBJ whole genome shotgun (WGS) entry which is preliminary data.</text>
</comment>
<dbReference type="PANTHER" id="PTHR47990">
    <property type="entry name" value="2-OXOGLUTARATE (2OG) AND FE(II)-DEPENDENT OXYGENASE SUPERFAMILY PROTEIN-RELATED"/>
    <property type="match status" value="1"/>
</dbReference>
<reference evidence="13 14" key="1">
    <citation type="journal article" date="2013" name="Genome Announc.">
        <title>Draft Genome Sequence of Sphingobium ummariense Strain RL-3, a Hexachlorocyclohexane-Degrading Bacterium.</title>
        <authorList>
            <person name="Kohli P."/>
            <person name="Dua A."/>
            <person name="Sangwan N."/>
            <person name="Oldach P."/>
            <person name="Khurana J.P."/>
            <person name="Lal R."/>
        </authorList>
    </citation>
    <scope>NUCLEOTIDE SEQUENCE [LARGE SCALE GENOMIC DNA]</scope>
    <source>
        <strain evidence="13 14">RL-3</strain>
    </source>
</reference>
<dbReference type="InterPro" id="IPR050231">
    <property type="entry name" value="Iron_ascorbate_oxido_reductase"/>
</dbReference>
<keyword evidence="11" id="KW-0479">Metal-binding</keyword>
<dbReference type="InterPro" id="IPR026992">
    <property type="entry name" value="DIOX_N"/>
</dbReference>
<protein>
    <recommendedName>
        <fullName evidence="5">2-oxoglutarate-dependent ethylene/succinate-forming enzyme</fullName>
        <ecNumber evidence="4">1.13.12.19</ecNumber>
        <ecNumber evidence="3">1.14.20.7</ecNumber>
    </recommendedName>
    <alternativeName>
        <fullName evidence="7">2-oxoglutarate dioxygenase (ethylene-forming)</fullName>
    </alternativeName>
    <alternativeName>
        <fullName evidence="8">2-oxoglutarate/L-arginine monooxygenase/decarboxylase (succinate-forming)</fullName>
    </alternativeName>
</protein>
<sequence>MGMPRFAGSAAAHSAIWRYQVSESVLERVPVLSMANMTKQDFAAAFGESFQRFGFAMVRDHGMDMELMDEGWALARRFFALPEETKRRYDAAANGGQRGYTAFGVEIAKGASENDLKEFWHVGRDLPAGDPLAEAMPPNVWPAEMPEFKPAFSRLYAEFDRVGGELLSAIALYLGLPERWFDSAIENGNSILRLLHYPPVSPQAPGIRAGAHEDINLITLLLGAEEGGLELRDRDGNWLPVVPPPGALAINVGDMLQRLTNYRLPSTSHRVVNPPPERRGHARYSMPFFLHLRPDFLIDALPQCVDADHPRRDPPITAHDYLAERLREIGLIKGK</sequence>
<evidence type="ECO:0000256" key="1">
    <source>
        <dbReference type="ARBA" id="ARBA00001954"/>
    </source>
</evidence>
<name>T0J589_9SPHN</name>
<comment type="catalytic activity">
    <reaction evidence="9">
        <text>2-oxoglutarate + O2 + 2 H(+) = ethene + 3 CO2 + H2O</text>
        <dbReference type="Rhea" id="RHEA:31523"/>
        <dbReference type="ChEBI" id="CHEBI:15377"/>
        <dbReference type="ChEBI" id="CHEBI:15378"/>
        <dbReference type="ChEBI" id="CHEBI:15379"/>
        <dbReference type="ChEBI" id="CHEBI:16526"/>
        <dbReference type="ChEBI" id="CHEBI:16810"/>
        <dbReference type="ChEBI" id="CHEBI:18153"/>
        <dbReference type="EC" id="1.13.12.19"/>
    </reaction>
</comment>
<dbReference type="PATRIC" id="fig|1346791.3.peg.1185"/>
<evidence type="ECO:0000313" key="14">
    <source>
        <dbReference type="Proteomes" id="UP000015523"/>
    </source>
</evidence>
<evidence type="ECO:0000256" key="8">
    <source>
        <dbReference type="ARBA" id="ARBA00031282"/>
    </source>
</evidence>
<evidence type="ECO:0000256" key="10">
    <source>
        <dbReference type="ARBA" id="ARBA00049359"/>
    </source>
</evidence>
<gene>
    <name evidence="13" type="ORF">M529_06210</name>
</gene>
<organism evidence="13 14">
    <name type="scientific">Sphingobium ummariense RL-3</name>
    <dbReference type="NCBI Taxonomy" id="1346791"/>
    <lineage>
        <taxon>Bacteria</taxon>
        <taxon>Pseudomonadati</taxon>
        <taxon>Pseudomonadota</taxon>
        <taxon>Alphaproteobacteria</taxon>
        <taxon>Sphingomonadales</taxon>
        <taxon>Sphingomonadaceae</taxon>
        <taxon>Sphingobium</taxon>
    </lineage>
</organism>
<accession>T0J589</accession>
<dbReference type="InterPro" id="IPR027443">
    <property type="entry name" value="IPNS-like_sf"/>
</dbReference>
<evidence type="ECO:0000259" key="12">
    <source>
        <dbReference type="PROSITE" id="PS51471"/>
    </source>
</evidence>
<dbReference type="GO" id="GO:0009693">
    <property type="term" value="P:ethylene biosynthetic process"/>
    <property type="evidence" value="ECO:0007669"/>
    <property type="project" value="UniProtKB-KW"/>
</dbReference>
<dbReference type="InterPro" id="IPR044861">
    <property type="entry name" value="IPNS-like_FE2OG_OXY"/>
</dbReference>
<dbReference type="SUPFAM" id="SSF51197">
    <property type="entry name" value="Clavaminate synthase-like"/>
    <property type="match status" value="1"/>
</dbReference>
<evidence type="ECO:0000256" key="5">
    <source>
        <dbReference type="ARBA" id="ARBA00019045"/>
    </source>
</evidence>
<proteinExistence type="inferred from homology"/>
<dbReference type="eggNOG" id="COG3491">
    <property type="taxonomic scope" value="Bacteria"/>
</dbReference>
<dbReference type="EC" id="1.13.12.19" evidence="4"/>
<dbReference type="InterPro" id="IPR005123">
    <property type="entry name" value="Oxoglu/Fe-dep_dioxygenase_dom"/>
</dbReference>
<evidence type="ECO:0000256" key="7">
    <source>
        <dbReference type="ARBA" id="ARBA00031011"/>
    </source>
</evidence>
<comment type="similarity">
    <text evidence="11">Belongs to the iron/ascorbate-dependent oxidoreductase family.</text>
</comment>
<evidence type="ECO:0000256" key="4">
    <source>
        <dbReference type="ARBA" id="ARBA00012531"/>
    </source>
</evidence>
<dbReference type="Proteomes" id="UP000015523">
    <property type="component" value="Unassembled WGS sequence"/>
</dbReference>
<dbReference type="Pfam" id="PF03171">
    <property type="entry name" value="2OG-FeII_Oxy"/>
    <property type="match status" value="1"/>
</dbReference>
<comment type="cofactor">
    <cofactor evidence="1">
        <name>Fe(2+)</name>
        <dbReference type="ChEBI" id="CHEBI:29033"/>
    </cofactor>
</comment>
<comment type="pathway">
    <text evidence="2">Alkene biosynthesis; ethylene biosynthesis via 2-oxoglutarate.</text>
</comment>
<dbReference type="STRING" id="1346791.M529_06210"/>
<keyword evidence="14" id="KW-1185">Reference proteome</keyword>
<comment type="catalytic activity">
    <reaction evidence="10">
        <text>L-arginine + 2-oxoglutarate + O2 = guanidine + L-glutamate 5-semialdehyde + succinate + CO2</text>
        <dbReference type="Rhea" id="RHEA:31535"/>
        <dbReference type="ChEBI" id="CHEBI:15379"/>
        <dbReference type="ChEBI" id="CHEBI:16526"/>
        <dbReference type="ChEBI" id="CHEBI:16810"/>
        <dbReference type="ChEBI" id="CHEBI:30031"/>
        <dbReference type="ChEBI" id="CHEBI:30087"/>
        <dbReference type="ChEBI" id="CHEBI:32682"/>
        <dbReference type="ChEBI" id="CHEBI:58066"/>
        <dbReference type="EC" id="1.14.20.7"/>
    </reaction>
</comment>
<dbReference type="EC" id="1.14.20.7" evidence="3"/>
<evidence type="ECO:0000256" key="3">
    <source>
        <dbReference type="ARBA" id="ARBA00012293"/>
    </source>
</evidence>
<evidence type="ECO:0000256" key="6">
    <source>
        <dbReference type="ARBA" id="ARBA00022666"/>
    </source>
</evidence>
<evidence type="ECO:0000256" key="11">
    <source>
        <dbReference type="RuleBase" id="RU003682"/>
    </source>
</evidence>
<evidence type="ECO:0000256" key="9">
    <source>
        <dbReference type="ARBA" id="ARBA00047725"/>
    </source>
</evidence>